<reference evidence="1" key="1">
    <citation type="submission" date="2020-11" db="EMBL/GenBank/DDBJ databases">
        <authorList>
            <person name="Tran Van P."/>
        </authorList>
    </citation>
    <scope>NUCLEOTIDE SEQUENCE</scope>
</reference>
<gene>
    <name evidence="1" type="ORF">TBIB3V08_LOCUS6286</name>
</gene>
<name>A0A7R9EYS7_9NEOP</name>
<protein>
    <submittedName>
        <fullName evidence="1">Uncharacterized protein</fullName>
    </submittedName>
</protein>
<dbReference type="EMBL" id="OD566388">
    <property type="protein sequence ID" value="CAD7443890.1"/>
    <property type="molecule type" value="Genomic_DNA"/>
</dbReference>
<accession>A0A7R9EYS7</accession>
<proteinExistence type="predicted"/>
<dbReference type="AlphaFoldDB" id="A0A7R9EYS7"/>
<organism evidence="1">
    <name type="scientific">Timema bartmani</name>
    <dbReference type="NCBI Taxonomy" id="61472"/>
    <lineage>
        <taxon>Eukaryota</taxon>
        <taxon>Metazoa</taxon>
        <taxon>Ecdysozoa</taxon>
        <taxon>Arthropoda</taxon>
        <taxon>Hexapoda</taxon>
        <taxon>Insecta</taxon>
        <taxon>Pterygota</taxon>
        <taxon>Neoptera</taxon>
        <taxon>Polyneoptera</taxon>
        <taxon>Phasmatodea</taxon>
        <taxon>Timematodea</taxon>
        <taxon>Timematoidea</taxon>
        <taxon>Timematidae</taxon>
        <taxon>Timema</taxon>
    </lineage>
</organism>
<sequence length="158" mass="18445">MVVVQLAGRIVSVPDWRWFMFQGKESSCDHQNNTRDTLMVCKQCSYKPPTLVVEHIILETGIFAETVRFRGLKVELCCLAVETKVDPRFGTQFHLYYRCAQKEEHGKNMVDGSRDVYQVPEHSKSGVVRVRRRFRSFSLRRPPPTPLLCYFHHSWDIG</sequence>
<evidence type="ECO:0000313" key="1">
    <source>
        <dbReference type="EMBL" id="CAD7443890.1"/>
    </source>
</evidence>